<dbReference type="EMBL" id="PCUF01000001">
    <property type="protein sequence ID" value="PIN66791.1"/>
    <property type="molecule type" value="Genomic_DNA"/>
</dbReference>
<dbReference type="EMBL" id="PEUT01000001">
    <property type="protein sequence ID" value="PIV13954.1"/>
    <property type="molecule type" value="Genomic_DNA"/>
</dbReference>
<protein>
    <recommendedName>
        <fullName evidence="6">dolichyl-phosphooligosaccharide-protein glycotransferase</fullName>
        <ecNumber evidence="6">2.4.99.21</ecNumber>
    </recommendedName>
    <alternativeName>
        <fullName evidence="15">Oligosaccharyl transferase</fullName>
    </alternativeName>
</protein>
<keyword evidence="11" id="KW-0460">Magnesium</keyword>
<evidence type="ECO:0000256" key="3">
    <source>
        <dbReference type="ARBA" id="ARBA00004127"/>
    </source>
</evidence>
<keyword evidence="12 17" id="KW-1133">Transmembrane helix</keyword>
<accession>A0A2H9MNN5</accession>
<evidence type="ECO:0000256" key="14">
    <source>
        <dbReference type="ARBA" id="ARBA00023211"/>
    </source>
</evidence>
<dbReference type="EMBL" id="PFUW01000003">
    <property type="protein sequence ID" value="PJB04486.1"/>
    <property type="molecule type" value="Genomic_DNA"/>
</dbReference>
<feature type="transmembrane region" description="Helical" evidence="17">
    <location>
        <begin position="268"/>
        <end position="287"/>
    </location>
</feature>
<keyword evidence="10" id="KW-0479">Metal-binding</keyword>
<comment type="cofactor">
    <cofactor evidence="2">
        <name>Mg(2+)</name>
        <dbReference type="ChEBI" id="CHEBI:18420"/>
    </cofactor>
</comment>
<feature type="transmembrane region" description="Helical" evidence="17">
    <location>
        <begin position="445"/>
        <end position="462"/>
    </location>
</feature>
<feature type="transmembrane region" description="Helical" evidence="17">
    <location>
        <begin position="245"/>
        <end position="261"/>
    </location>
</feature>
<comment type="catalytic activity">
    <reaction evidence="16">
        <text>an archaeal dolichyl phosphooligosaccharide + [protein]-L-asparagine = an archaeal dolichyl phosphate + a glycoprotein with the oligosaccharide chain attached by N-beta-D-glycosyl linkage to a protein L-asparagine.</text>
        <dbReference type="EC" id="2.4.99.21"/>
    </reaction>
</comment>
<evidence type="ECO:0000256" key="7">
    <source>
        <dbReference type="ARBA" id="ARBA00022676"/>
    </source>
</evidence>
<dbReference type="GO" id="GO:0012505">
    <property type="term" value="C:endomembrane system"/>
    <property type="evidence" value="ECO:0007669"/>
    <property type="project" value="UniProtKB-SubCell"/>
</dbReference>
<gene>
    <name evidence="23" type="ORF">CO124_00040</name>
    <name evidence="20" type="ORF">COS22_01195</name>
    <name evidence="19" type="ORF">COS45_00180</name>
    <name evidence="21" type="ORF">COW47_01915</name>
    <name evidence="18" type="ORF">COW69_00130</name>
    <name evidence="22" type="ORF">COZ66_00880</name>
</gene>
<comment type="pathway">
    <text evidence="4">Protein modification; protein glycosylation.</text>
</comment>
<keyword evidence="9 17" id="KW-0812">Transmembrane</keyword>
<dbReference type="Proteomes" id="UP000229789">
    <property type="component" value="Unassembled WGS sequence"/>
</dbReference>
<feature type="transmembrane region" description="Helical" evidence="17">
    <location>
        <begin position="221"/>
        <end position="239"/>
    </location>
</feature>
<reference evidence="24 25" key="2">
    <citation type="submission" date="2017-09" db="EMBL/GenBank/DDBJ databases">
        <title>Depth-based differentiation of microbial function through sediment-hosted aquifers and enrichment of novel symbionts in the deep terrestrial subsurface.</title>
        <authorList>
            <person name="Probst A.J."/>
            <person name="Ladd B."/>
            <person name="Jarett J.K."/>
            <person name="Geller-Mcgrath D.E."/>
            <person name="Sieber C.M.K."/>
            <person name="Emerson J.B."/>
            <person name="Anantharaman K."/>
            <person name="Thomas B.C."/>
            <person name="Malmstrom R."/>
            <person name="Stieglmeier M."/>
            <person name="Klingl A."/>
            <person name="Woyke T."/>
            <person name="Ryan C.M."/>
            <person name="Banfield J.F."/>
        </authorList>
    </citation>
    <scope>NUCLEOTIDE SEQUENCE [LARGE SCALE GENOMIC DNA]</scope>
</reference>
<dbReference type="GO" id="GO:0046872">
    <property type="term" value="F:metal ion binding"/>
    <property type="evidence" value="ECO:0007669"/>
    <property type="project" value="UniProtKB-KW"/>
</dbReference>
<organism evidence="18 26">
    <name type="scientific">Huberarchaeum crystalense</name>
    <dbReference type="NCBI Taxonomy" id="2014257"/>
    <lineage>
        <taxon>Archaea</taxon>
        <taxon>Candidatus Huberarchaeota</taxon>
        <taxon>Candidatus Huberarchaeia</taxon>
        <taxon>Candidatus Huberarchaeales</taxon>
        <taxon>Candidatus Huberarchaeaceae</taxon>
        <taxon>Candidatus Huberarchaeum</taxon>
    </lineage>
</organism>
<keyword evidence="7" id="KW-0328">Glycosyltransferase</keyword>
<evidence type="ECO:0000256" key="16">
    <source>
        <dbReference type="ARBA" id="ARBA00034066"/>
    </source>
</evidence>
<keyword evidence="14" id="KW-0464">Manganese</keyword>
<dbReference type="UniPathway" id="UPA00378"/>
<evidence type="ECO:0000256" key="13">
    <source>
        <dbReference type="ARBA" id="ARBA00023136"/>
    </source>
</evidence>
<sequence length="813" mass="91299">MINKKARAPKVSKNSEPQNGVDINNAVNKISNIFSNKKLLLNFIYLISLIAIFYVAFDLRDGAMDSKYFIDPDAMYFFMRGEAYAECGQSVCTLDGLDPMRQAGNTSNPLPEVKFHFMSITLVGIHKILEPITGISLQNTFINHLPYLTVLVLIVLFFIGKALFNTPAGIITAGIGAVAVPSLFRSSAGAPDHDLFGLFFIVMAIFYFIKYFREEQNQDKATIFIILAGIFTLFTPLFWHGSQPYITIPITAYFVIKALLYKINTRDLLNASIFTLLSAIGMVLNMIPSTSFMWVEIFKAVAKNIYIDLLLGVVVLYLVLVLIEKFKLYEKYKVNSKVLGIGVTFIIGCFGLFVLGGFNFSLFGAIFDKIISPVRGVGGSGAAVVGYTVAENQAVSFGNLWATFNLGSDWISFFMPFALAIYGFLILLLIIIYRAIKTKRLNLTYQEIFLIIMFLFSAYAALGGSRMFFVFSWFVGIFTAMFFYIIYTNLSKIIDKQGIHIDDKKIVRLILLVCLIVLSIFIFYQNYNIANASKVTMAYTKQAEGYDITAYSWIRENTNATDVIGHWWDYGYWTEFLGRRPVHVDGGGSGDRYEVAYRFMTTPDEQEAYQYCKDHKIKYFMVFPSDLGKFVQMVRIGQREGGFGVLGNPRTQVGNNVIYNVYQGGITKPTPGFFEDIYGVLAIGKSTNKSNLTGNILEAKLNLMVIQNQQKVSETGNQNLKYLCTSQGLVDLENGVDNGCFYYINESVNLYSYSNGILSDYYPVVYSSPANMVGLQLILFNAKGMKYFELVHSGDIINDGGSIGRIKIFKIVD</sequence>
<comment type="similarity">
    <text evidence="5">Belongs to the STT3 family.</text>
</comment>
<dbReference type="Proteomes" id="UP000228989">
    <property type="component" value="Unassembled WGS sequence"/>
</dbReference>
<feature type="transmembrane region" description="Helical" evidence="17">
    <location>
        <begin position="39"/>
        <end position="57"/>
    </location>
</feature>
<dbReference type="EC" id="2.4.99.21" evidence="6"/>
<evidence type="ECO:0000313" key="25">
    <source>
        <dbReference type="Proteomes" id="UP000228989"/>
    </source>
</evidence>
<reference evidence="18 26" key="1">
    <citation type="submission" date="2017-09" db="EMBL/GenBank/DDBJ databases">
        <title>Depth-based differentiation of microbial function through sediment-hosted aquifers and enrichment of novel symbionts in the deep terrestrial subsurface.</title>
        <authorList>
            <person name="Probst A.J."/>
            <person name="Ladd B."/>
            <person name="Jarett J.K."/>
            <person name="Geller-Mcgrath D.E."/>
            <person name="Sieber C.M."/>
            <person name="Emerson J.B."/>
            <person name="Anantharaman K."/>
            <person name="Thomas B.C."/>
            <person name="Malmstrom R."/>
            <person name="Stieglmeier M."/>
            <person name="Klingl A."/>
            <person name="Woyke T."/>
            <person name="Ryan C.M."/>
            <person name="Banfield J.F."/>
        </authorList>
    </citation>
    <scope>NUCLEOTIDE SEQUENCE [LARGE SCALE GENOMIC DNA]</scope>
    <source>
        <strain evidence="20">CG02_land_8_20_14_3_00_31_209</strain>
        <strain evidence="19">CG03_land_8_20_14_0_80_31_114</strain>
        <strain evidence="21">CG17_big_fil_post_rev_8_21_14_2_50_31_73</strain>
        <strain evidence="18">CG18_big_fil_WC_8_21_14_2_50_31_19</strain>
        <strain evidence="22">CG_4_8_14_3_um_filter</strain>
        <strain evidence="23">CG_4_9_14_3_um_filter_31_125</strain>
    </source>
</reference>
<feature type="transmembrane region" description="Helical" evidence="17">
    <location>
        <begin position="307"/>
        <end position="326"/>
    </location>
</feature>
<evidence type="ECO:0000256" key="15">
    <source>
        <dbReference type="ARBA" id="ARBA00030679"/>
    </source>
</evidence>
<proteinExistence type="inferred from homology"/>
<evidence type="ECO:0000313" key="19">
    <source>
        <dbReference type="EMBL" id="PIV13954.1"/>
    </source>
</evidence>
<feature type="transmembrane region" description="Helical" evidence="17">
    <location>
        <begin position="338"/>
        <end position="367"/>
    </location>
</feature>
<evidence type="ECO:0000256" key="17">
    <source>
        <dbReference type="SAM" id="Phobius"/>
    </source>
</evidence>
<evidence type="ECO:0000256" key="11">
    <source>
        <dbReference type="ARBA" id="ARBA00022842"/>
    </source>
</evidence>
<accession>A0A2G9LJU4</accession>
<evidence type="ECO:0000313" key="20">
    <source>
        <dbReference type="EMBL" id="PIV46439.1"/>
    </source>
</evidence>
<keyword evidence="8" id="KW-0808">Transferase</keyword>
<dbReference type="EMBL" id="PFFF01000041">
    <property type="protein sequence ID" value="PIV89634.1"/>
    <property type="molecule type" value="Genomic_DNA"/>
</dbReference>
<evidence type="ECO:0000256" key="9">
    <source>
        <dbReference type="ARBA" id="ARBA00022692"/>
    </source>
</evidence>
<feature type="transmembrane region" description="Helical" evidence="17">
    <location>
        <begin position="166"/>
        <end position="184"/>
    </location>
</feature>
<evidence type="ECO:0000256" key="1">
    <source>
        <dbReference type="ARBA" id="ARBA00001936"/>
    </source>
</evidence>
<dbReference type="PANTHER" id="PTHR13872:SF1">
    <property type="entry name" value="DOLICHYL-DIPHOSPHOOLIGOSACCHARIDE--PROTEIN GLYCOSYLTRANSFERASE SUBUNIT STT3B"/>
    <property type="match status" value="1"/>
</dbReference>
<evidence type="ECO:0000256" key="6">
    <source>
        <dbReference type="ARBA" id="ARBA00012602"/>
    </source>
</evidence>
<evidence type="ECO:0000256" key="2">
    <source>
        <dbReference type="ARBA" id="ARBA00001946"/>
    </source>
</evidence>
<evidence type="ECO:0000256" key="12">
    <source>
        <dbReference type="ARBA" id="ARBA00022989"/>
    </source>
</evidence>
<evidence type="ECO:0000256" key="5">
    <source>
        <dbReference type="ARBA" id="ARBA00010810"/>
    </source>
</evidence>
<evidence type="ECO:0000256" key="10">
    <source>
        <dbReference type="ARBA" id="ARBA00022723"/>
    </source>
</evidence>
<dbReference type="EMBL" id="PETW01000024">
    <property type="protein sequence ID" value="PIV46439.1"/>
    <property type="molecule type" value="Genomic_DNA"/>
</dbReference>
<dbReference type="GO" id="GO:0016020">
    <property type="term" value="C:membrane"/>
    <property type="evidence" value="ECO:0007669"/>
    <property type="project" value="InterPro"/>
</dbReference>
<feature type="transmembrane region" description="Helical" evidence="17">
    <location>
        <begin position="468"/>
        <end position="486"/>
    </location>
</feature>
<evidence type="ECO:0000313" key="23">
    <source>
        <dbReference type="EMBL" id="PJB04486.1"/>
    </source>
</evidence>
<dbReference type="Proteomes" id="UP000230713">
    <property type="component" value="Unassembled WGS sequence"/>
</dbReference>
<name>A0A2G9LJU4_HUBC1</name>
<evidence type="ECO:0000313" key="22">
    <source>
        <dbReference type="EMBL" id="PIX28199.1"/>
    </source>
</evidence>
<comment type="cofactor">
    <cofactor evidence="1">
        <name>Mn(2+)</name>
        <dbReference type="ChEBI" id="CHEBI:29035"/>
    </cofactor>
</comment>
<comment type="subcellular location">
    <subcellularLocation>
        <location evidence="3">Endomembrane system</location>
        <topology evidence="3">Multi-pass membrane protein</topology>
    </subcellularLocation>
</comment>
<dbReference type="Proteomes" id="UP000228888">
    <property type="component" value="Unassembled WGS sequence"/>
</dbReference>
<dbReference type="Proteomes" id="UP000230477">
    <property type="component" value="Unassembled WGS sequence"/>
</dbReference>
<dbReference type="GO" id="GO:0004576">
    <property type="term" value="F:oligosaccharyl transferase activity"/>
    <property type="evidence" value="ECO:0007669"/>
    <property type="project" value="InterPro"/>
</dbReference>
<dbReference type="Proteomes" id="UP000231449">
    <property type="component" value="Unassembled WGS sequence"/>
</dbReference>
<comment type="caution">
    <text evidence="18">The sequence shown here is derived from an EMBL/GenBank/DDBJ whole genome shotgun (WGS) entry which is preliminary data.</text>
</comment>
<evidence type="ECO:0000313" key="21">
    <source>
        <dbReference type="EMBL" id="PIV89634.1"/>
    </source>
</evidence>
<evidence type="ECO:0000313" key="18">
    <source>
        <dbReference type="EMBL" id="PIN66791.1"/>
    </source>
</evidence>
<accession>A0A2H9QSS8</accession>
<accession>A0A2H9M831</accession>
<feature type="transmembrane region" description="Helical" evidence="17">
    <location>
        <begin position="141"/>
        <end position="159"/>
    </location>
</feature>
<evidence type="ECO:0000313" key="24">
    <source>
        <dbReference type="Proteomes" id="UP000228888"/>
    </source>
</evidence>
<evidence type="ECO:0000313" key="26">
    <source>
        <dbReference type="Proteomes" id="UP000229789"/>
    </source>
</evidence>
<evidence type="ECO:0000256" key="8">
    <source>
        <dbReference type="ARBA" id="ARBA00022679"/>
    </source>
</evidence>
<dbReference type="PANTHER" id="PTHR13872">
    <property type="entry name" value="DOLICHYL-DIPHOSPHOOLIGOSACCHARIDE--PROTEIN GLYCOSYLTRANSFERASE SUBUNIT"/>
    <property type="match status" value="1"/>
</dbReference>
<feature type="transmembrane region" description="Helical" evidence="17">
    <location>
        <begin position="410"/>
        <end position="433"/>
    </location>
</feature>
<accession>A0A2H9N2S4</accession>
<dbReference type="Gene3D" id="3.40.50.12610">
    <property type="match status" value="1"/>
</dbReference>
<dbReference type="EMBL" id="PFIH01000021">
    <property type="protein sequence ID" value="PIX28199.1"/>
    <property type="molecule type" value="Genomic_DNA"/>
</dbReference>
<feature type="transmembrane region" description="Helical" evidence="17">
    <location>
        <begin position="506"/>
        <end position="524"/>
    </location>
</feature>
<accession>A0A2H9M315</accession>
<evidence type="ECO:0000256" key="4">
    <source>
        <dbReference type="ARBA" id="ARBA00004922"/>
    </source>
</evidence>
<keyword evidence="13 17" id="KW-0472">Membrane</keyword>
<dbReference type="AlphaFoldDB" id="A0A2G9LJU4"/>
<feature type="transmembrane region" description="Helical" evidence="17">
    <location>
        <begin position="190"/>
        <end position="209"/>
    </location>
</feature>
<dbReference type="InterPro" id="IPR003674">
    <property type="entry name" value="Oligo_trans_STT3"/>
</dbReference>